<dbReference type="RefSeq" id="WP_039230599.1">
    <property type="nucleotide sequence ID" value="NZ_CM003349.1"/>
</dbReference>
<dbReference type="InterPro" id="IPR027785">
    <property type="entry name" value="UvrD-like_helicase_C"/>
</dbReference>
<dbReference type="InterPro" id="IPR029493">
    <property type="entry name" value="RecD2-like_HHH"/>
</dbReference>
<evidence type="ECO:0000313" key="7">
    <source>
        <dbReference type="Proteomes" id="UP000027937"/>
    </source>
</evidence>
<dbReference type="CDD" id="cd18809">
    <property type="entry name" value="SF1_C_RecD"/>
    <property type="match status" value="1"/>
</dbReference>
<dbReference type="InterPro" id="IPR050534">
    <property type="entry name" value="Coronavir_polyprotein_1ab"/>
</dbReference>
<keyword evidence="1" id="KW-0547">Nucleotide-binding</keyword>
<dbReference type="Gene3D" id="2.30.30.940">
    <property type="match status" value="1"/>
</dbReference>
<dbReference type="Pfam" id="PF18335">
    <property type="entry name" value="SH3_13"/>
    <property type="match status" value="1"/>
</dbReference>
<evidence type="ECO:0000259" key="5">
    <source>
        <dbReference type="Pfam" id="PF18335"/>
    </source>
</evidence>
<evidence type="ECO:0000256" key="2">
    <source>
        <dbReference type="ARBA" id="ARBA00022840"/>
    </source>
</evidence>
<dbReference type="Pfam" id="PF14490">
    <property type="entry name" value="HHH_RecD2"/>
    <property type="match status" value="1"/>
</dbReference>
<keyword evidence="6" id="KW-0614">Plasmid</keyword>
<sequence length="746" mass="86384">MADIIEKFKGKIEKCLYSKDDYKIYKIKINKNEYSNIKLNDNNEYIISGDVHNLVPNVEYEIIGKEIHNKYGFQYKILNVRRDKPEDVESSRKFLKEIITEKQAETLLSVYPDIINKVIQNDLNDIDLNLTSGIKEKTFNKIKKSIINNFCLIDLVDKFDGNISFSIVKKLYDKYTSSEMTLKKMRQDPYSCLCSLGRVGFKTADKILLSLEKQAKIKKQKGEYVKFSFDYDLATSKQRMKACITYILEDNEHNGNTRIDIKEVRKQCNKLTPECINYFVDVIKETKEIHTDRASKTLSIYQTYQSEKYIAETILSMLKNKLVWNINTELYREDEGIKLTDEQMGALDYLCKYNVSILTAPAGSGKSQSVKMMVNMLENNNKSYLLMTPTGKAGDVLSEYTHRDAGTIHRQLKYNPKNKKPWTYNKENKLDVDVVFVDEFGMVDIYLMTHLLDAIDINKTKLVLVFDSYQLSSVGCGNVAHDLLMSKVIPTTILTKIFRYDEGGLMQIATKIRNSEKFLPSNFKGIKIFGSEKDYIYIERPQTKMIDEIIKIYSKLLKDGYRFEDVMVLSAYNKGDYGTKEINKQIQKLVQNNTENKYLQRGDIKFYKGDKVIQVTNNYQAITIEGDKAEVYNGNTGVIAEVNFDEVVVQFKHHNIMYTKDDLEQLELGYCVSTHKSQGDNAKNIILITPRSHTYMLNSNLLYVGVTRGKKRVYHIGNIATINMIIKKKENWERDTFLKDLLTKLN</sequence>
<accession>A0ABR4TB82</accession>
<gene>
    <name evidence="6" type="ORF">Z960_p0082</name>
</gene>
<dbReference type="Pfam" id="PF13245">
    <property type="entry name" value="AAA_19"/>
    <property type="match status" value="1"/>
</dbReference>
<keyword evidence="2" id="KW-0067">ATP-binding</keyword>
<comment type="caution">
    <text evidence="6">The sequence shown here is derived from an EMBL/GenBank/DDBJ whole genome shotgun (WGS) entry which is preliminary data.</text>
</comment>
<feature type="domain" description="UvrD-like helicase C-terminal" evidence="3">
    <location>
        <begin position="669"/>
        <end position="714"/>
    </location>
</feature>
<dbReference type="EMBL" id="JENX01000125">
    <property type="protein sequence ID" value="KEI14079.1"/>
    <property type="molecule type" value="Genomic_DNA"/>
</dbReference>
<organism evidence="6 7">
    <name type="scientific">Clostridium haemolyticum NCTC 9693</name>
    <dbReference type="NCBI Taxonomy" id="1443114"/>
    <lineage>
        <taxon>Bacteria</taxon>
        <taxon>Bacillati</taxon>
        <taxon>Bacillota</taxon>
        <taxon>Clostridia</taxon>
        <taxon>Eubacteriales</taxon>
        <taxon>Clostridiaceae</taxon>
        <taxon>Clostridium</taxon>
    </lineage>
</organism>
<evidence type="ECO:0000313" key="6">
    <source>
        <dbReference type="EMBL" id="KEI14079.1"/>
    </source>
</evidence>
<evidence type="ECO:0000259" key="4">
    <source>
        <dbReference type="Pfam" id="PF14490"/>
    </source>
</evidence>
<proteinExistence type="predicted"/>
<protein>
    <submittedName>
        <fullName evidence="6">Exodeoxyribonuclease V, alpha subunit</fullName>
    </submittedName>
</protein>
<dbReference type="InterPro" id="IPR027417">
    <property type="entry name" value="P-loop_NTPase"/>
</dbReference>
<dbReference type="Proteomes" id="UP000027937">
    <property type="component" value="Plasmid p1Ch9693"/>
</dbReference>
<dbReference type="InterPro" id="IPR041451">
    <property type="entry name" value="RecD2_SH13"/>
</dbReference>
<dbReference type="Gene3D" id="3.40.50.300">
    <property type="entry name" value="P-loop containing nucleotide triphosphate hydrolases"/>
    <property type="match status" value="2"/>
</dbReference>
<dbReference type="CDD" id="cd17933">
    <property type="entry name" value="DEXSc_RecD-like"/>
    <property type="match status" value="1"/>
</dbReference>
<evidence type="ECO:0000256" key="1">
    <source>
        <dbReference type="ARBA" id="ARBA00022741"/>
    </source>
</evidence>
<geneLocation type="plasmid" evidence="6 7">
    <name>p1Ch9693</name>
</geneLocation>
<name>A0ABR4TB82_CLOHA</name>
<dbReference type="PANTHER" id="PTHR43788:SF6">
    <property type="entry name" value="DNA HELICASE B"/>
    <property type="match status" value="1"/>
</dbReference>
<feature type="domain" description="ATP-dependent RecD2 DNA helicase SH3" evidence="5">
    <location>
        <begin position="582"/>
        <end position="651"/>
    </location>
</feature>
<evidence type="ECO:0000259" key="3">
    <source>
        <dbReference type="Pfam" id="PF13538"/>
    </source>
</evidence>
<dbReference type="PANTHER" id="PTHR43788">
    <property type="entry name" value="DNA2/NAM7 HELICASE FAMILY MEMBER"/>
    <property type="match status" value="1"/>
</dbReference>
<reference evidence="7" key="1">
    <citation type="journal article" date="2014" name="PLoS ONE">
        <title>Plasmidome interchange between Clostridium botulinum, Clostridium novyi and Clostridium haemolyticum converts strains of independent lineages into distinctly different pathogens.</title>
        <authorList>
            <person name="Skarin H."/>
            <person name="Segerman B."/>
        </authorList>
    </citation>
    <scope>NUCLEOTIDE SEQUENCE [LARGE SCALE GENOMIC DNA]</scope>
    <source>
        <strain evidence="7">NCTC 9693</strain>
    </source>
</reference>
<keyword evidence="7" id="KW-1185">Reference proteome</keyword>
<dbReference type="SUPFAM" id="SSF52540">
    <property type="entry name" value="P-loop containing nucleoside triphosphate hydrolases"/>
    <property type="match status" value="2"/>
</dbReference>
<feature type="domain" description="ATP-dependent RecD2 DNA helicase-like helix-hairpin-helix" evidence="4">
    <location>
        <begin position="162"/>
        <end position="257"/>
    </location>
</feature>
<dbReference type="Pfam" id="PF13538">
    <property type="entry name" value="UvrD_C_2"/>
    <property type="match status" value="1"/>
</dbReference>